<keyword evidence="1" id="KW-0812">Transmembrane</keyword>
<evidence type="ECO:0000313" key="3">
    <source>
        <dbReference type="Proteomes" id="UP000273083"/>
    </source>
</evidence>
<evidence type="ECO:0000313" key="2">
    <source>
        <dbReference type="EMBL" id="ROR29202.1"/>
    </source>
</evidence>
<organism evidence="2 3">
    <name type="scientific">Mobilisporobacter senegalensis</name>
    <dbReference type="NCBI Taxonomy" id="1329262"/>
    <lineage>
        <taxon>Bacteria</taxon>
        <taxon>Bacillati</taxon>
        <taxon>Bacillota</taxon>
        <taxon>Clostridia</taxon>
        <taxon>Lachnospirales</taxon>
        <taxon>Lachnospiraceae</taxon>
        <taxon>Mobilisporobacter</taxon>
    </lineage>
</organism>
<keyword evidence="3" id="KW-1185">Reference proteome</keyword>
<name>A0A3N1XVJ1_9FIRM</name>
<keyword evidence="1" id="KW-0472">Membrane</keyword>
<dbReference type="Proteomes" id="UP000273083">
    <property type="component" value="Unassembled WGS sequence"/>
</dbReference>
<proteinExistence type="predicted"/>
<feature type="transmembrane region" description="Helical" evidence="1">
    <location>
        <begin position="12"/>
        <end position="28"/>
    </location>
</feature>
<dbReference type="EMBL" id="RJVG01000003">
    <property type="protein sequence ID" value="ROR29202.1"/>
    <property type="molecule type" value="Genomic_DNA"/>
</dbReference>
<sequence length="45" mass="5380">MIMAQLFDNNFIFVYFFAIITIFNYSCLKEFQKIVIIYITVFSLG</sequence>
<gene>
    <name evidence="2" type="ORF">EDD66_103137</name>
</gene>
<evidence type="ECO:0000256" key="1">
    <source>
        <dbReference type="SAM" id="Phobius"/>
    </source>
</evidence>
<comment type="caution">
    <text evidence="2">The sequence shown here is derived from an EMBL/GenBank/DDBJ whole genome shotgun (WGS) entry which is preliminary data.</text>
</comment>
<reference evidence="2 3" key="1">
    <citation type="submission" date="2018-11" db="EMBL/GenBank/DDBJ databases">
        <title>Genomic Encyclopedia of Type Strains, Phase IV (KMG-IV): sequencing the most valuable type-strain genomes for metagenomic binning, comparative biology and taxonomic classification.</title>
        <authorList>
            <person name="Goeker M."/>
        </authorList>
    </citation>
    <scope>NUCLEOTIDE SEQUENCE [LARGE SCALE GENOMIC DNA]</scope>
    <source>
        <strain evidence="2 3">DSM 26537</strain>
    </source>
</reference>
<dbReference type="AlphaFoldDB" id="A0A3N1XVJ1"/>
<keyword evidence="1" id="KW-1133">Transmembrane helix</keyword>
<protein>
    <submittedName>
        <fullName evidence="2">Uncharacterized protein</fullName>
    </submittedName>
</protein>
<accession>A0A3N1XVJ1</accession>